<dbReference type="EMBL" id="JAEQNE010000001">
    <property type="protein sequence ID" value="MBL0390525.1"/>
    <property type="molecule type" value="Genomic_DNA"/>
</dbReference>
<proteinExistence type="predicted"/>
<protein>
    <submittedName>
        <fullName evidence="1">Uncharacterized protein</fullName>
    </submittedName>
</protein>
<reference evidence="1 2" key="1">
    <citation type="journal article" date="2017" name="Int. J. Syst. Evol. Microbiol.">
        <title>Ramlibacter monticola sp. nov., isolated from forest soil.</title>
        <authorList>
            <person name="Chaudhary D.K."/>
            <person name="Kim J."/>
        </authorList>
    </citation>
    <scope>NUCLEOTIDE SEQUENCE [LARGE SCALE GENOMIC DNA]</scope>
    <source>
        <strain evidence="1 2">KACC 19175</strain>
    </source>
</reference>
<accession>A0A937CQT3</accession>
<keyword evidence="2" id="KW-1185">Reference proteome</keyword>
<dbReference type="Proteomes" id="UP000599109">
    <property type="component" value="Unassembled WGS sequence"/>
</dbReference>
<evidence type="ECO:0000313" key="1">
    <source>
        <dbReference type="EMBL" id="MBL0390525.1"/>
    </source>
</evidence>
<sequence length="298" mass="31980">MASGALFVEPLVIATGGALTSTNVDGSLDPAAYDAGHAYGLGDQATSGESVYQSLQAANTGHAVSDAAWWVRVGAINKMRMFDQKVGAQTERADTIVVEVTPAQVIGVVSLRNVQATSVTVEQRTVADGVIFTRTISLDDPVSDWFEYFFNPITRQSEVVFTGMLPFGDAIYKITVDNTGGTAKCGEVLMGPALEAGITEGGVTTGIDDYSRISADEFGVRDIVERDFADNMEFTVYVPVVRSPTLVRFLTQNRARPILVLASDARPDAQVFGLAESWRRTLSYPGTDVFNVSMKGLT</sequence>
<evidence type="ECO:0000313" key="2">
    <source>
        <dbReference type="Proteomes" id="UP000599109"/>
    </source>
</evidence>
<comment type="caution">
    <text evidence="1">The sequence shown here is derived from an EMBL/GenBank/DDBJ whole genome shotgun (WGS) entry which is preliminary data.</text>
</comment>
<gene>
    <name evidence="1" type="ORF">JJ685_05155</name>
</gene>
<organism evidence="1 2">
    <name type="scientific">Ramlibacter monticola</name>
    <dbReference type="NCBI Taxonomy" id="1926872"/>
    <lineage>
        <taxon>Bacteria</taxon>
        <taxon>Pseudomonadati</taxon>
        <taxon>Pseudomonadota</taxon>
        <taxon>Betaproteobacteria</taxon>
        <taxon>Burkholderiales</taxon>
        <taxon>Comamonadaceae</taxon>
        <taxon>Ramlibacter</taxon>
    </lineage>
</organism>
<name>A0A937CQT3_9BURK</name>
<dbReference type="AlphaFoldDB" id="A0A937CQT3"/>
<dbReference type="RefSeq" id="WP_201673120.1">
    <property type="nucleotide sequence ID" value="NZ_JAEQNE010000001.1"/>
</dbReference>